<dbReference type="GeneID" id="64860068"/>
<dbReference type="InterPro" id="IPR007587">
    <property type="entry name" value="SAPS"/>
</dbReference>
<feature type="compositionally biased region" description="Acidic residues" evidence="3">
    <location>
        <begin position="170"/>
        <end position="184"/>
    </location>
</feature>
<dbReference type="AlphaFoldDB" id="A0A8H2VJL3"/>
<feature type="region of interest" description="Disordered" evidence="3">
    <location>
        <begin position="37"/>
        <end position="74"/>
    </location>
</feature>
<feature type="region of interest" description="Disordered" evidence="3">
    <location>
        <begin position="993"/>
        <end position="1012"/>
    </location>
</feature>
<comment type="similarity">
    <text evidence="1">Belongs to the SAPS family.</text>
</comment>
<protein>
    <submittedName>
        <fullName evidence="4">Similar to Saccharomyces cerevisiae YJL098W SAP185 Protein that forms a complex with the Sit4p protein phosphatase and is required for its function</fullName>
    </submittedName>
</protein>
<sequence length="1012" mass="115101">MSGSFWKFGQDYSSESSVSKILNRAFIKIHKEGVDDEESNISQQVTKTASDTGSNVYSENSDMEPEQDSEKENDTTIVKLPDQEEEYENYEPNLDVLDELLDDEEMYTELMCSNFQLLIYLKYPQVLDKLIDYIITEHKRNKKNKLKTDDDNDGDKTTEIFKTDEQQKQEEEEERENGEETEEDAVIRRANMAAEVLSADVWQISTALTERPEILNKLWSVVKKKEPISTDISTYFMKVNERLLDTDMTSMINFIKDQQILVDKCLLHITNPPLMDFLLKVISTDKPEEPNGVLHKLKQEEFIPKLLKKLGPDCDATIQCAAADFLKAFIAISGNCIDEVASGIGPNELTRELASHKIMSELIANMLKGGTCLSNGVGIIIELIRKNNSDYDYIQVMHTTIETQPPNARDPIYLGHMLKLFAENIHAFNDILVETTTPILDTSFGRIEPVGFERFKICELVAELLHCSNMSLLNEKKAPQIIEARDNAREALLKKQLEEGCSPDGEEMTSQLNSLQLNSSQSMDQDDVTQETIEESDVIDDSDEAMKELRENPVVGDELKIALSDTQIITTILEMLFHFKWNNFLHNVVFDIIQQVFNGPLKISYNKFLIRDLLVNAEITKLIINGDQESNTQEEENHTRLGYMGHLTLVAEEIVKFSIYLDELKLTFVMPTIAESLAGDQWKEYVNTTLMATREKYDMVLGEVVDENGEIINDMDNLEENEYDQPDENLDEHIENENTGNLDESIQEDDDHDDIDVDADDSFEDMYETEQEEKVIDDIGAENEDSRFDKYMSDELGHTTTTGSAKRTKDDHGPEYLDVETNHNNSDGNKSDSKSFLINGLRKRSHPASPELHDEDIFQQQYNPAYRKSNSDDEDYDQNENSSNSSSDSNSSSASSSSGSSTSNDNSADNSANNSDNEEEIPASSDTDLHRVANVAYSQVLSPFEDDELSDDSDAELEENLDNEYAYNSNDEDEDEDEDVNDDYEAYSLCRSTSKENVLWKDDDPTRTSERR</sequence>
<feature type="compositionally biased region" description="Acidic residues" evidence="3">
    <location>
        <begin position="745"/>
        <end position="758"/>
    </location>
</feature>
<feature type="compositionally biased region" description="Acidic residues" evidence="3">
    <location>
        <begin position="970"/>
        <end position="984"/>
    </location>
</feature>
<gene>
    <name evidence="4" type="ORF">KABA2_12S03278</name>
</gene>
<evidence type="ECO:0000313" key="4">
    <source>
        <dbReference type="EMBL" id="CAB4256961.1"/>
    </source>
</evidence>
<dbReference type="GO" id="GO:0019888">
    <property type="term" value="F:protein phosphatase regulator activity"/>
    <property type="evidence" value="ECO:0007669"/>
    <property type="project" value="TreeGrafter"/>
</dbReference>
<dbReference type="GO" id="GO:0005634">
    <property type="term" value="C:nucleus"/>
    <property type="evidence" value="ECO:0007669"/>
    <property type="project" value="TreeGrafter"/>
</dbReference>
<dbReference type="GO" id="GO:0005829">
    <property type="term" value="C:cytosol"/>
    <property type="evidence" value="ECO:0007669"/>
    <property type="project" value="TreeGrafter"/>
</dbReference>
<dbReference type="GO" id="GO:0019903">
    <property type="term" value="F:protein phosphatase binding"/>
    <property type="evidence" value="ECO:0007669"/>
    <property type="project" value="InterPro"/>
</dbReference>
<dbReference type="OrthoDB" id="295029at2759"/>
<reference evidence="4 5" key="1">
    <citation type="submission" date="2020-05" db="EMBL/GenBank/DDBJ databases">
        <authorList>
            <person name="Casaregola S."/>
            <person name="Devillers H."/>
            <person name="Grondin C."/>
        </authorList>
    </citation>
    <scope>NUCLEOTIDE SEQUENCE [LARGE SCALE GENOMIC DNA]</scope>
    <source>
        <strain evidence="4 5">CLIB 1767</strain>
    </source>
</reference>
<feature type="region of interest" description="Disordered" evidence="3">
    <location>
        <begin position="144"/>
        <end position="184"/>
    </location>
</feature>
<dbReference type="Pfam" id="PF04499">
    <property type="entry name" value="SAPS"/>
    <property type="match status" value="1"/>
</dbReference>
<comment type="caution">
    <text evidence="4">The sequence shown here is derived from an EMBL/GenBank/DDBJ whole genome shotgun (WGS) entry which is preliminary data.</text>
</comment>
<dbReference type="EMBL" id="CAEFZW010000012">
    <property type="protein sequence ID" value="CAB4256961.1"/>
    <property type="molecule type" value="Genomic_DNA"/>
</dbReference>
<feature type="compositionally biased region" description="Polar residues" evidence="3">
    <location>
        <begin position="40"/>
        <end position="60"/>
    </location>
</feature>
<dbReference type="RefSeq" id="XP_041408805.1">
    <property type="nucleotide sequence ID" value="XM_041552871.1"/>
</dbReference>
<feature type="region of interest" description="Disordered" evidence="3">
    <location>
        <begin position="789"/>
        <end position="930"/>
    </location>
</feature>
<feature type="region of interest" description="Disordered" evidence="3">
    <location>
        <begin position="739"/>
        <end position="758"/>
    </location>
</feature>
<evidence type="ECO:0000256" key="1">
    <source>
        <dbReference type="ARBA" id="ARBA00006180"/>
    </source>
</evidence>
<proteinExistence type="inferred from homology"/>
<feature type="compositionally biased region" description="Basic and acidic residues" evidence="3">
    <location>
        <begin position="146"/>
        <end position="169"/>
    </location>
</feature>
<feature type="region of interest" description="Disordered" evidence="3">
    <location>
        <begin position="962"/>
        <end position="984"/>
    </location>
</feature>
<dbReference type="PANTHER" id="PTHR12634:SF8">
    <property type="entry name" value="FIERY MOUNTAIN, ISOFORM D"/>
    <property type="match status" value="1"/>
</dbReference>
<evidence type="ECO:0000256" key="2">
    <source>
        <dbReference type="ARBA" id="ARBA00023306"/>
    </source>
</evidence>
<accession>A0A8H2VJL3</accession>
<feature type="compositionally biased region" description="Basic and acidic residues" evidence="3">
    <location>
        <begin position="998"/>
        <end position="1012"/>
    </location>
</feature>
<evidence type="ECO:0000313" key="5">
    <source>
        <dbReference type="Proteomes" id="UP000644660"/>
    </source>
</evidence>
<dbReference type="Proteomes" id="UP000644660">
    <property type="component" value="Unassembled WGS sequence"/>
</dbReference>
<keyword evidence="5" id="KW-1185">Reference proteome</keyword>
<organism evidence="4 5">
    <name type="scientific">Maudiozyma barnettii</name>
    <dbReference type="NCBI Taxonomy" id="61262"/>
    <lineage>
        <taxon>Eukaryota</taxon>
        <taxon>Fungi</taxon>
        <taxon>Dikarya</taxon>
        <taxon>Ascomycota</taxon>
        <taxon>Saccharomycotina</taxon>
        <taxon>Saccharomycetes</taxon>
        <taxon>Saccharomycetales</taxon>
        <taxon>Saccharomycetaceae</taxon>
        <taxon>Maudiozyma</taxon>
    </lineage>
</organism>
<keyword evidence="2" id="KW-0131">Cell cycle</keyword>
<name>A0A8H2VJL3_9SACH</name>
<feature type="compositionally biased region" description="Low complexity" evidence="3">
    <location>
        <begin position="879"/>
        <end position="915"/>
    </location>
</feature>
<dbReference type="PANTHER" id="PTHR12634">
    <property type="entry name" value="SIT4 YEAST -ASSOCIATING PROTEIN-RELATED"/>
    <property type="match status" value="1"/>
</dbReference>
<evidence type="ECO:0000256" key="3">
    <source>
        <dbReference type="SAM" id="MobiDB-lite"/>
    </source>
</evidence>